<dbReference type="Pfam" id="PF00106">
    <property type="entry name" value="adh_short"/>
    <property type="match status" value="1"/>
</dbReference>
<organism evidence="4 5">
    <name type="scientific">Imshaugia aleurites</name>
    <dbReference type="NCBI Taxonomy" id="172621"/>
    <lineage>
        <taxon>Eukaryota</taxon>
        <taxon>Fungi</taxon>
        <taxon>Dikarya</taxon>
        <taxon>Ascomycota</taxon>
        <taxon>Pezizomycotina</taxon>
        <taxon>Lecanoromycetes</taxon>
        <taxon>OSLEUM clade</taxon>
        <taxon>Lecanoromycetidae</taxon>
        <taxon>Lecanorales</taxon>
        <taxon>Lecanorineae</taxon>
        <taxon>Parmeliaceae</taxon>
        <taxon>Imshaugia</taxon>
    </lineage>
</organism>
<dbReference type="OrthoDB" id="191139at2759"/>
<dbReference type="InterPro" id="IPR036291">
    <property type="entry name" value="NAD(P)-bd_dom_sf"/>
</dbReference>
<protein>
    <recommendedName>
        <fullName evidence="6">NAD(P)-binding protein</fullName>
    </recommendedName>
</protein>
<evidence type="ECO:0008006" key="6">
    <source>
        <dbReference type="Google" id="ProtNLM"/>
    </source>
</evidence>
<keyword evidence="3" id="KW-0560">Oxidoreductase</keyword>
<accession>A0A8H3G435</accession>
<keyword evidence="5" id="KW-1185">Reference proteome</keyword>
<evidence type="ECO:0000256" key="1">
    <source>
        <dbReference type="ARBA" id="ARBA00006484"/>
    </source>
</evidence>
<reference evidence="4" key="1">
    <citation type="submission" date="2021-03" db="EMBL/GenBank/DDBJ databases">
        <authorList>
            <person name="Tagirdzhanova G."/>
        </authorList>
    </citation>
    <scope>NUCLEOTIDE SEQUENCE</scope>
</reference>
<dbReference type="Proteomes" id="UP000664534">
    <property type="component" value="Unassembled WGS sequence"/>
</dbReference>
<evidence type="ECO:0000256" key="2">
    <source>
        <dbReference type="ARBA" id="ARBA00022857"/>
    </source>
</evidence>
<evidence type="ECO:0000313" key="4">
    <source>
        <dbReference type="EMBL" id="CAF9936357.1"/>
    </source>
</evidence>
<gene>
    <name evidence="4" type="ORF">IMSHALPRED_010733</name>
</gene>
<comment type="caution">
    <text evidence="4">The sequence shown here is derived from an EMBL/GenBank/DDBJ whole genome shotgun (WGS) entry which is preliminary data.</text>
</comment>
<keyword evidence="2" id="KW-0521">NADP</keyword>
<dbReference type="InterPro" id="IPR002347">
    <property type="entry name" value="SDR_fam"/>
</dbReference>
<dbReference type="PANTHER" id="PTHR24320">
    <property type="entry name" value="RETINOL DEHYDROGENASE"/>
    <property type="match status" value="1"/>
</dbReference>
<dbReference type="EMBL" id="CAJPDT010000090">
    <property type="protein sequence ID" value="CAF9936357.1"/>
    <property type="molecule type" value="Genomic_DNA"/>
</dbReference>
<dbReference type="GO" id="GO:0016491">
    <property type="term" value="F:oxidoreductase activity"/>
    <property type="evidence" value="ECO:0007669"/>
    <property type="project" value="UniProtKB-KW"/>
</dbReference>
<sequence>MGVTFSQLYPPLPSLTEANLPSQKSKVFIVTGASSGQPYQAGGKVYITARSEEKGQQAISDITESAQNNNKSTTPGSLHYLYLELSDLASIKYTAQTFQAKEPHLHVLFNNAGVSLPPAVSKSAQNHEFQLATNCLGPWLLTNLLLPQFRAATESSSPGSVRVVWTSSLMVELATPTSGANIAALLSQTEATRPDQEMLYTGSKTGNWFLASEFARTANDNSWDGENRGTIISVTQNPGNPRTNLLRHTSRLFRLSTGWLLFDAKMGAYTELWAGAVARDQGGG</sequence>
<proteinExistence type="inferred from homology"/>
<evidence type="ECO:0000256" key="3">
    <source>
        <dbReference type="ARBA" id="ARBA00023002"/>
    </source>
</evidence>
<dbReference type="AlphaFoldDB" id="A0A8H3G435"/>
<evidence type="ECO:0000313" key="5">
    <source>
        <dbReference type="Proteomes" id="UP000664534"/>
    </source>
</evidence>
<comment type="similarity">
    <text evidence="1">Belongs to the short-chain dehydrogenases/reductases (SDR) family.</text>
</comment>
<dbReference type="PANTHER" id="PTHR24320:SF236">
    <property type="entry name" value="SHORT-CHAIN DEHYDROGENASE-RELATED"/>
    <property type="match status" value="1"/>
</dbReference>
<dbReference type="Gene3D" id="3.40.50.720">
    <property type="entry name" value="NAD(P)-binding Rossmann-like Domain"/>
    <property type="match status" value="1"/>
</dbReference>
<name>A0A8H3G435_9LECA</name>
<dbReference type="SUPFAM" id="SSF51735">
    <property type="entry name" value="NAD(P)-binding Rossmann-fold domains"/>
    <property type="match status" value="1"/>
</dbReference>